<dbReference type="EMBL" id="JAVFKM010000015">
    <property type="protein sequence ID" value="MEF3116877.1"/>
    <property type="molecule type" value="Genomic_DNA"/>
</dbReference>
<dbReference type="Proteomes" id="UP001348265">
    <property type="component" value="Unassembled WGS sequence"/>
</dbReference>
<organism evidence="1 2">
    <name type="scientific">Streptomyces chrestomyceticus</name>
    <dbReference type="NCBI Taxonomy" id="68185"/>
    <lineage>
        <taxon>Bacteria</taxon>
        <taxon>Bacillati</taxon>
        <taxon>Actinomycetota</taxon>
        <taxon>Actinomycetes</taxon>
        <taxon>Kitasatosporales</taxon>
        <taxon>Streptomycetaceae</taxon>
        <taxon>Streptomyces</taxon>
    </lineage>
</organism>
<reference evidence="1 2" key="1">
    <citation type="submission" date="2023-08" db="EMBL/GenBank/DDBJ databases">
        <authorList>
            <person name="Sharma P."/>
            <person name="Verma V."/>
            <person name="Mohan M.K."/>
            <person name="Dubey A.K."/>
        </authorList>
    </citation>
    <scope>NUCLEOTIDE SEQUENCE [LARGE SCALE GENOMIC DNA]</scope>
    <source>
        <strain evidence="1 2">ADP4</strain>
    </source>
</reference>
<comment type="caution">
    <text evidence="1">The sequence shown here is derived from an EMBL/GenBank/DDBJ whole genome shotgun (WGS) entry which is preliminary data.</text>
</comment>
<dbReference type="RefSeq" id="WP_031006917.1">
    <property type="nucleotide sequence ID" value="NZ_JAVFKM010000015.1"/>
</dbReference>
<sequence length="115" mass="12926">MSTPKIVYIIEHDKPEQVEDHGALRTVAPACKELALAAFLDIEQAREEAETWAERQHYPGLTWQESSNPLLGNATGLQAKTEIDGQKTTVFRISAMEVVAPQRWQCRPAREQPTV</sequence>
<proteinExistence type="predicted"/>
<accession>A0ABU7WZD2</accession>
<keyword evidence="2" id="KW-1185">Reference proteome</keyword>
<gene>
    <name evidence="1" type="ORF">RB636_27270</name>
</gene>
<evidence type="ECO:0000313" key="1">
    <source>
        <dbReference type="EMBL" id="MEF3116877.1"/>
    </source>
</evidence>
<name>A0ABU7WZD2_9ACTN</name>
<evidence type="ECO:0000313" key="2">
    <source>
        <dbReference type="Proteomes" id="UP001348265"/>
    </source>
</evidence>
<protein>
    <submittedName>
        <fullName evidence="1">Uncharacterized protein</fullName>
    </submittedName>
</protein>